<dbReference type="Gene3D" id="3.40.50.720">
    <property type="entry name" value="NAD(P)-binding Rossmann-like Domain"/>
    <property type="match status" value="1"/>
</dbReference>
<dbReference type="Gene3D" id="3.90.180.10">
    <property type="entry name" value="Medium-chain alcohol dehydrogenases, catalytic domain"/>
    <property type="match status" value="1"/>
</dbReference>
<evidence type="ECO:0000313" key="3">
    <source>
        <dbReference type="EMBL" id="QDT70890.1"/>
    </source>
</evidence>
<dbReference type="PANTHER" id="PTHR43677:SF1">
    <property type="entry name" value="ACRYLYL-COA REDUCTASE ACUI-RELATED"/>
    <property type="match status" value="1"/>
</dbReference>
<sequence>MPWRLSSGKRPPTPSSDPRQTDPQPLLMLLMLLQSDARDLPTRSVGTGVYNFSMSSQQSFPCLVVRRGEDGAISCAVEETTVDALPPGDVLIQVAGSSLNYKDALACRAHEGIVKSLPHVPGIDCVGRVVESSSPEYCPSDPVLVTGYELGSGQWGGFAEYVRVPAEWVVRLPAELTPDEAMTYGTAGFTAAQCVERIVNHGIKPSDGEIVVTGSTGGVGCLAVALLAKLNYRVAAVTGKPEQAALLTRLGAATILPREEVSDAADRPLLKSRWAAAVDTVGGPVLATLVRSLAYRGCVTACGLVAGDQLPLTVYPFLLRGVTLYGIDSAKCPRAPRLEIWRRLSLEWKLHDLEFLRREVTLSELPAAVEQMLAGKSHGRVLVRPHA</sequence>
<dbReference type="InterPro" id="IPR013149">
    <property type="entry name" value="ADH-like_C"/>
</dbReference>
<dbReference type="EC" id="1.3.1.84" evidence="3"/>
<dbReference type="InterPro" id="IPR036291">
    <property type="entry name" value="NAD(P)-bd_dom_sf"/>
</dbReference>
<dbReference type="GO" id="GO:0043957">
    <property type="term" value="F:acryloyl-CoA reductase (NADPH) activity"/>
    <property type="evidence" value="ECO:0007669"/>
    <property type="project" value="UniProtKB-EC"/>
</dbReference>
<gene>
    <name evidence="3" type="primary">acuI</name>
    <name evidence="3" type="ORF">I41_00430</name>
</gene>
<dbReference type="Proteomes" id="UP000317909">
    <property type="component" value="Chromosome"/>
</dbReference>
<protein>
    <submittedName>
        <fullName evidence="3">Acrylyl-CoA reductase AcuI</fullName>
        <ecNumber evidence="3">1.3.1.84</ecNumber>
    </submittedName>
</protein>
<dbReference type="SUPFAM" id="SSF50129">
    <property type="entry name" value="GroES-like"/>
    <property type="match status" value="1"/>
</dbReference>
<dbReference type="AlphaFoldDB" id="A0A517TR95"/>
<dbReference type="EMBL" id="CP036339">
    <property type="protein sequence ID" value="QDT70890.1"/>
    <property type="molecule type" value="Genomic_DNA"/>
</dbReference>
<dbReference type="Pfam" id="PF00107">
    <property type="entry name" value="ADH_zinc_N"/>
    <property type="match status" value="1"/>
</dbReference>
<dbReference type="InterPro" id="IPR014188">
    <property type="entry name" value="Acrylyl-CoA_reductase_AcuI"/>
</dbReference>
<dbReference type="SMART" id="SM00829">
    <property type="entry name" value="PKS_ER"/>
    <property type="match status" value="1"/>
</dbReference>
<name>A0A517TR95_9BACT</name>
<keyword evidence="3" id="KW-0560">Oxidoreductase</keyword>
<dbReference type="SUPFAM" id="SSF51735">
    <property type="entry name" value="NAD(P)-binding Rossmann-fold domains"/>
    <property type="match status" value="1"/>
</dbReference>
<dbReference type="InterPro" id="IPR013154">
    <property type="entry name" value="ADH-like_N"/>
</dbReference>
<dbReference type="InterPro" id="IPR011032">
    <property type="entry name" value="GroES-like_sf"/>
</dbReference>
<keyword evidence="4" id="KW-1185">Reference proteome</keyword>
<evidence type="ECO:0000259" key="2">
    <source>
        <dbReference type="SMART" id="SM00829"/>
    </source>
</evidence>
<dbReference type="PANTHER" id="PTHR43677">
    <property type="entry name" value="SHORT-CHAIN DEHYDROGENASE/REDUCTASE"/>
    <property type="match status" value="1"/>
</dbReference>
<dbReference type="CDD" id="cd05280">
    <property type="entry name" value="MDR_yhdh_yhfp"/>
    <property type="match status" value="1"/>
</dbReference>
<accession>A0A517TR95</accession>
<feature type="region of interest" description="Disordered" evidence="1">
    <location>
        <begin position="1"/>
        <end position="23"/>
    </location>
</feature>
<evidence type="ECO:0000256" key="1">
    <source>
        <dbReference type="SAM" id="MobiDB-lite"/>
    </source>
</evidence>
<dbReference type="KEGG" id="llh:I41_00430"/>
<feature type="domain" description="Enoyl reductase (ER)" evidence="2">
    <location>
        <begin position="68"/>
        <end position="383"/>
    </location>
</feature>
<reference evidence="3 4" key="1">
    <citation type="submission" date="2019-02" db="EMBL/GenBank/DDBJ databases">
        <title>Deep-cultivation of Planctomycetes and their phenomic and genomic characterization uncovers novel biology.</title>
        <authorList>
            <person name="Wiegand S."/>
            <person name="Jogler M."/>
            <person name="Boedeker C."/>
            <person name="Pinto D."/>
            <person name="Vollmers J."/>
            <person name="Rivas-Marin E."/>
            <person name="Kohn T."/>
            <person name="Peeters S.H."/>
            <person name="Heuer A."/>
            <person name="Rast P."/>
            <person name="Oberbeckmann S."/>
            <person name="Bunk B."/>
            <person name="Jeske O."/>
            <person name="Meyerdierks A."/>
            <person name="Storesund J.E."/>
            <person name="Kallscheuer N."/>
            <person name="Luecker S."/>
            <person name="Lage O.M."/>
            <person name="Pohl T."/>
            <person name="Merkel B.J."/>
            <person name="Hornburger P."/>
            <person name="Mueller R.-W."/>
            <person name="Bruemmer F."/>
            <person name="Labrenz M."/>
            <person name="Spormann A.M."/>
            <person name="Op den Camp H."/>
            <person name="Overmann J."/>
            <person name="Amann R."/>
            <person name="Jetten M.S.M."/>
            <person name="Mascher T."/>
            <person name="Medema M.H."/>
            <person name="Devos D.P."/>
            <person name="Kaster A.-K."/>
            <person name="Ovreas L."/>
            <person name="Rohde M."/>
            <person name="Galperin M.Y."/>
            <person name="Jogler C."/>
        </authorList>
    </citation>
    <scope>NUCLEOTIDE SEQUENCE [LARGE SCALE GENOMIC DNA]</scope>
    <source>
        <strain evidence="3 4">I41</strain>
    </source>
</reference>
<dbReference type="NCBIfam" id="TIGR02823">
    <property type="entry name" value="oxido_YhdH"/>
    <property type="match status" value="1"/>
</dbReference>
<dbReference type="RefSeq" id="WP_210421081.1">
    <property type="nucleotide sequence ID" value="NZ_CP036339.1"/>
</dbReference>
<dbReference type="InterPro" id="IPR020843">
    <property type="entry name" value="ER"/>
</dbReference>
<dbReference type="InterPro" id="IPR051397">
    <property type="entry name" value="Zn-ADH-like_protein"/>
</dbReference>
<proteinExistence type="predicted"/>
<evidence type="ECO:0000313" key="4">
    <source>
        <dbReference type="Proteomes" id="UP000317909"/>
    </source>
</evidence>
<organism evidence="3 4">
    <name type="scientific">Lacipirellula limnantheis</name>
    <dbReference type="NCBI Taxonomy" id="2528024"/>
    <lineage>
        <taxon>Bacteria</taxon>
        <taxon>Pseudomonadati</taxon>
        <taxon>Planctomycetota</taxon>
        <taxon>Planctomycetia</taxon>
        <taxon>Pirellulales</taxon>
        <taxon>Lacipirellulaceae</taxon>
        <taxon>Lacipirellula</taxon>
    </lineage>
</organism>
<dbReference type="Pfam" id="PF08240">
    <property type="entry name" value="ADH_N"/>
    <property type="match status" value="1"/>
</dbReference>